<dbReference type="GO" id="GO:0071949">
    <property type="term" value="F:FAD binding"/>
    <property type="evidence" value="ECO:0007669"/>
    <property type="project" value="InterPro"/>
</dbReference>
<evidence type="ECO:0000256" key="3">
    <source>
        <dbReference type="ARBA" id="ARBA00022630"/>
    </source>
</evidence>
<evidence type="ECO:0000313" key="8">
    <source>
        <dbReference type="Proteomes" id="UP000295560"/>
    </source>
</evidence>
<feature type="domain" description="FAD-binding PCMH-type" evidence="6">
    <location>
        <begin position="38"/>
        <end position="208"/>
    </location>
</feature>
<organism evidence="7 8">
    <name type="scientific">Pseudonocardia endophytica</name>
    <dbReference type="NCBI Taxonomy" id="401976"/>
    <lineage>
        <taxon>Bacteria</taxon>
        <taxon>Bacillati</taxon>
        <taxon>Actinomycetota</taxon>
        <taxon>Actinomycetes</taxon>
        <taxon>Pseudonocardiales</taxon>
        <taxon>Pseudonocardiaceae</taxon>
        <taxon>Pseudonocardia</taxon>
    </lineage>
</organism>
<evidence type="ECO:0000256" key="2">
    <source>
        <dbReference type="ARBA" id="ARBA00005466"/>
    </source>
</evidence>
<dbReference type="OrthoDB" id="9775082at2"/>
<dbReference type="EMBL" id="SMFZ01000001">
    <property type="protein sequence ID" value="TCK24959.1"/>
    <property type="molecule type" value="Genomic_DNA"/>
</dbReference>
<dbReference type="Pfam" id="PF01565">
    <property type="entry name" value="FAD_binding_4"/>
    <property type="match status" value="1"/>
</dbReference>
<dbReference type="InterPro" id="IPR016166">
    <property type="entry name" value="FAD-bd_PCMH"/>
</dbReference>
<keyword evidence="4" id="KW-0274">FAD</keyword>
<dbReference type="InterPro" id="IPR016169">
    <property type="entry name" value="FAD-bd_PCMH_sub2"/>
</dbReference>
<dbReference type="PANTHER" id="PTHR42973">
    <property type="entry name" value="BINDING OXIDOREDUCTASE, PUTATIVE (AFU_ORTHOLOGUE AFUA_1G17690)-RELATED"/>
    <property type="match status" value="1"/>
</dbReference>
<evidence type="ECO:0000256" key="1">
    <source>
        <dbReference type="ARBA" id="ARBA00001974"/>
    </source>
</evidence>
<evidence type="ECO:0000259" key="6">
    <source>
        <dbReference type="PROSITE" id="PS51387"/>
    </source>
</evidence>
<reference evidence="7 8" key="1">
    <citation type="submission" date="2019-03" db="EMBL/GenBank/DDBJ databases">
        <title>Sequencing the genomes of 1000 actinobacteria strains.</title>
        <authorList>
            <person name="Klenk H.-P."/>
        </authorList>
    </citation>
    <scope>NUCLEOTIDE SEQUENCE [LARGE SCALE GENOMIC DNA]</scope>
    <source>
        <strain evidence="7 8">DSM 44969</strain>
    </source>
</reference>
<dbReference type="InterPro" id="IPR036318">
    <property type="entry name" value="FAD-bd_PCMH-like_sf"/>
</dbReference>
<dbReference type="InterPro" id="IPR006093">
    <property type="entry name" value="Oxy_OxRdtase_FAD_BS"/>
</dbReference>
<dbReference type="Proteomes" id="UP000295560">
    <property type="component" value="Unassembled WGS sequence"/>
</dbReference>
<dbReference type="PROSITE" id="PS00862">
    <property type="entry name" value="OX2_COVAL_FAD"/>
    <property type="match status" value="1"/>
</dbReference>
<dbReference type="InterPro" id="IPR050416">
    <property type="entry name" value="FAD-linked_Oxidoreductase"/>
</dbReference>
<dbReference type="SUPFAM" id="SSF56176">
    <property type="entry name" value="FAD-binding/transporter-associated domain-like"/>
    <property type="match status" value="1"/>
</dbReference>
<evidence type="ECO:0000313" key="7">
    <source>
        <dbReference type="EMBL" id="TCK24959.1"/>
    </source>
</evidence>
<evidence type="ECO:0000256" key="4">
    <source>
        <dbReference type="ARBA" id="ARBA00022827"/>
    </source>
</evidence>
<comment type="caution">
    <text evidence="7">The sequence shown here is derived from an EMBL/GenBank/DDBJ whole genome shotgun (WGS) entry which is preliminary data.</text>
</comment>
<dbReference type="Gene3D" id="3.30.465.10">
    <property type="match status" value="1"/>
</dbReference>
<dbReference type="Pfam" id="PF08031">
    <property type="entry name" value="BBE"/>
    <property type="match status" value="1"/>
</dbReference>
<keyword evidence="3" id="KW-0285">Flavoprotein</keyword>
<sequence length="469" mass="49584">MTATIDHSSGLSGRMTGDVVLPGDADYDDARRRWNGTVDRRPAVIARCRDAADVAAAITYARSEGLEIAVRGGGHSIPGHSVVDDGLVVDLSAMNSVQVDPATRRARVGGGALLSEMDAATQEYGLAVPCGQIGHTGVGGLTLGGGFGWLTRMAGLSVDAMRGAEVVLADGRTVHASADENPDLFWALRGGGGNFGVVTEFEFECYPVGPMVSIGMLFYGLDDAAAVLRLARETVPTLPPSVTFQVIAMNAPPEPFVPEAVRFRPGYALVVIGMGDPGGADTDADAVCESLRAGGPPPLFDFRSPMPYVALQQMIDEPNAWGVHCYDKSCFLTELSDPIIEVVTEHVARKQSPLSVVNVLTADGAYCDADGDATSFGGERTPRLLVFIIGLTLPDGVGFEAERDWVRAFHTALMPLAITDAIYVNAMGSGDGHGVSALYGRKYERLARIKAEVDPENVFHRNANILPAP</sequence>
<dbReference type="InterPro" id="IPR012951">
    <property type="entry name" value="BBE"/>
</dbReference>
<dbReference type="InterPro" id="IPR016167">
    <property type="entry name" value="FAD-bd_PCMH_sub1"/>
</dbReference>
<gene>
    <name evidence="7" type="ORF">EV378_0755</name>
</gene>
<dbReference type="PANTHER" id="PTHR42973:SF39">
    <property type="entry name" value="FAD-BINDING PCMH-TYPE DOMAIN-CONTAINING PROTEIN"/>
    <property type="match status" value="1"/>
</dbReference>
<dbReference type="PROSITE" id="PS51387">
    <property type="entry name" value="FAD_PCMH"/>
    <property type="match status" value="1"/>
</dbReference>
<dbReference type="AlphaFoldDB" id="A0A4R1HY07"/>
<proteinExistence type="inferred from homology"/>
<name>A0A4R1HY07_PSEEN</name>
<dbReference type="GO" id="GO:0016491">
    <property type="term" value="F:oxidoreductase activity"/>
    <property type="evidence" value="ECO:0007669"/>
    <property type="project" value="UniProtKB-KW"/>
</dbReference>
<accession>A0A4R1HY07</accession>
<protein>
    <submittedName>
        <fullName evidence="7">FAD/FMN-containing dehydrogenase</fullName>
    </submittedName>
</protein>
<dbReference type="RefSeq" id="WP_132421334.1">
    <property type="nucleotide sequence ID" value="NZ_SMFZ01000001.1"/>
</dbReference>
<comment type="similarity">
    <text evidence="2">Belongs to the oxygen-dependent FAD-linked oxidoreductase family.</text>
</comment>
<dbReference type="Gene3D" id="3.40.462.20">
    <property type="match status" value="1"/>
</dbReference>
<evidence type="ECO:0000256" key="5">
    <source>
        <dbReference type="ARBA" id="ARBA00023002"/>
    </source>
</evidence>
<keyword evidence="5" id="KW-0560">Oxidoreductase</keyword>
<dbReference type="InterPro" id="IPR006094">
    <property type="entry name" value="Oxid_FAD_bind_N"/>
</dbReference>
<comment type="cofactor">
    <cofactor evidence="1">
        <name>FAD</name>
        <dbReference type="ChEBI" id="CHEBI:57692"/>
    </cofactor>
</comment>
<keyword evidence="8" id="KW-1185">Reference proteome</keyword>
<dbReference type="Gene3D" id="3.30.43.10">
    <property type="entry name" value="Uridine Diphospho-n-acetylenolpyruvylglucosamine Reductase, domain 2"/>
    <property type="match status" value="1"/>
</dbReference>